<dbReference type="InterPro" id="IPR013783">
    <property type="entry name" value="Ig-like_fold"/>
</dbReference>
<sequence length="267" mass="29136">MMRLSFTDSCCGKNILRKAHVGDDVEITCKYPENNRGNTKYFYRRDRNTIFSGSTSSDSSQDTRYLISDGRANSEFNVSITRLQLKDAGLYWCGVSTGGDTGSVNLIAEVKLEVTDANGQISPENSKSTRSPSTLVYSDLDTHSFDHSTIVIVCVLLVVLVTGLVGVMVFVRKKRKEQGHSSSTAGKNDKHKTPQTDCVYQEINDTSCPAVLSSNLGSSSPSAAPYCSNYATVTFHKRPGAEGQEGRSAAAPREKVTSEYATIHHRT</sequence>
<evidence type="ECO:0000256" key="1">
    <source>
        <dbReference type="ARBA" id="ARBA00004370"/>
    </source>
</evidence>
<dbReference type="InterPro" id="IPR007110">
    <property type="entry name" value="Ig-like_dom"/>
</dbReference>
<comment type="caution">
    <text evidence="7">The sequence shown here is derived from an EMBL/GenBank/DDBJ whole genome shotgun (WGS) entry which is preliminary data.</text>
</comment>
<keyword evidence="2 5" id="KW-0812">Transmembrane</keyword>
<dbReference type="SMART" id="SM00409">
    <property type="entry name" value="IG"/>
    <property type="match status" value="1"/>
</dbReference>
<keyword evidence="8" id="KW-1185">Reference proteome</keyword>
<feature type="domain" description="Ig-like" evidence="6">
    <location>
        <begin position="22"/>
        <end position="111"/>
    </location>
</feature>
<dbReference type="InterPro" id="IPR013106">
    <property type="entry name" value="Ig_V-set"/>
</dbReference>
<dbReference type="InterPro" id="IPR036179">
    <property type="entry name" value="Ig-like_dom_sf"/>
</dbReference>
<dbReference type="Gene3D" id="2.60.40.10">
    <property type="entry name" value="Immunoglobulins"/>
    <property type="match status" value="1"/>
</dbReference>
<comment type="subcellular location">
    <subcellularLocation>
        <location evidence="1">Membrane</location>
    </subcellularLocation>
</comment>
<dbReference type="PROSITE" id="PS50835">
    <property type="entry name" value="IG_LIKE"/>
    <property type="match status" value="1"/>
</dbReference>
<feature type="transmembrane region" description="Helical" evidence="5">
    <location>
        <begin position="150"/>
        <end position="171"/>
    </location>
</feature>
<accession>A0ABD1JGI5</accession>
<proteinExistence type="predicted"/>
<evidence type="ECO:0000259" key="6">
    <source>
        <dbReference type="PROSITE" id="PS50835"/>
    </source>
</evidence>
<evidence type="ECO:0000256" key="3">
    <source>
        <dbReference type="ARBA" id="ARBA00023136"/>
    </source>
</evidence>
<gene>
    <name evidence="7" type="ORF">ACEWY4_017332</name>
</gene>
<evidence type="ECO:0000256" key="2">
    <source>
        <dbReference type="ARBA" id="ARBA00022692"/>
    </source>
</evidence>
<evidence type="ECO:0000313" key="8">
    <source>
        <dbReference type="Proteomes" id="UP001591681"/>
    </source>
</evidence>
<dbReference type="InterPro" id="IPR003599">
    <property type="entry name" value="Ig_sub"/>
</dbReference>
<dbReference type="Pfam" id="PF07686">
    <property type="entry name" value="V-set"/>
    <property type="match status" value="1"/>
</dbReference>
<dbReference type="GO" id="GO:0016020">
    <property type="term" value="C:membrane"/>
    <property type="evidence" value="ECO:0007669"/>
    <property type="project" value="UniProtKB-SubCell"/>
</dbReference>
<dbReference type="PANTHER" id="PTHR11860:SF87">
    <property type="entry name" value="CMRF35-LIKE MOLECULE 8"/>
    <property type="match status" value="1"/>
</dbReference>
<reference evidence="7 8" key="1">
    <citation type="submission" date="2024-09" db="EMBL/GenBank/DDBJ databases">
        <title>A chromosome-level genome assembly of Gray's grenadier anchovy, Coilia grayii.</title>
        <authorList>
            <person name="Fu Z."/>
        </authorList>
    </citation>
    <scope>NUCLEOTIDE SEQUENCE [LARGE SCALE GENOMIC DNA]</scope>
    <source>
        <strain evidence="7">G4</strain>
        <tissue evidence="7">Muscle</tissue>
    </source>
</reference>
<feature type="region of interest" description="Disordered" evidence="4">
    <location>
        <begin position="239"/>
        <end position="267"/>
    </location>
</feature>
<dbReference type="EMBL" id="JBHFQA010000015">
    <property type="protein sequence ID" value="KAL2086273.1"/>
    <property type="molecule type" value="Genomic_DNA"/>
</dbReference>
<evidence type="ECO:0000256" key="4">
    <source>
        <dbReference type="SAM" id="MobiDB-lite"/>
    </source>
</evidence>
<dbReference type="PANTHER" id="PTHR11860">
    <property type="entry name" value="POLYMERIC-IMMUNOGLOBULIN RECEPTOR"/>
    <property type="match status" value="1"/>
</dbReference>
<evidence type="ECO:0000256" key="5">
    <source>
        <dbReference type="SAM" id="Phobius"/>
    </source>
</evidence>
<evidence type="ECO:0000313" key="7">
    <source>
        <dbReference type="EMBL" id="KAL2086273.1"/>
    </source>
</evidence>
<keyword evidence="3 5" id="KW-0472">Membrane</keyword>
<organism evidence="7 8">
    <name type="scientific">Coilia grayii</name>
    <name type="common">Gray's grenadier anchovy</name>
    <dbReference type="NCBI Taxonomy" id="363190"/>
    <lineage>
        <taxon>Eukaryota</taxon>
        <taxon>Metazoa</taxon>
        <taxon>Chordata</taxon>
        <taxon>Craniata</taxon>
        <taxon>Vertebrata</taxon>
        <taxon>Euteleostomi</taxon>
        <taxon>Actinopterygii</taxon>
        <taxon>Neopterygii</taxon>
        <taxon>Teleostei</taxon>
        <taxon>Clupei</taxon>
        <taxon>Clupeiformes</taxon>
        <taxon>Clupeoidei</taxon>
        <taxon>Engraulidae</taxon>
        <taxon>Coilinae</taxon>
        <taxon>Coilia</taxon>
    </lineage>
</organism>
<dbReference type="Proteomes" id="UP001591681">
    <property type="component" value="Unassembled WGS sequence"/>
</dbReference>
<dbReference type="SUPFAM" id="SSF48726">
    <property type="entry name" value="Immunoglobulin"/>
    <property type="match status" value="1"/>
</dbReference>
<keyword evidence="5" id="KW-1133">Transmembrane helix</keyword>
<dbReference type="AlphaFoldDB" id="A0ABD1JGI5"/>
<dbReference type="InterPro" id="IPR050671">
    <property type="entry name" value="CD300_family_receptors"/>
</dbReference>
<protein>
    <recommendedName>
        <fullName evidence="6">Ig-like domain-containing protein</fullName>
    </recommendedName>
</protein>
<name>A0ABD1JGI5_9TELE</name>